<sequence length="240" mass="27873">MPVYKYKDYVKIMRPLPNYVARDIYDIPFIEVDDIDITNLNNGKWLVNIKNCSKKDKHQNVKIVHNFCYDDVLMRDYNNPIKFLEKVGPYYAASSPDFSMDNKMGFKEILDATYNNRWMGAFLQTHGKMVIPTVGWVGAQYYDLTFAGLRDGGIFIISTLGTNNDISYDEFIDGYHELRSRFPNTQLICVGDSVKGMDSDICYIPYEDSFGSWDRKQNWWQPKLFNWDMSYANGGVADVI</sequence>
<gene>
    <name evidence="1" type="ORF">E7272_13705</name>
</gene>
<dbReference type="Proteomes" id="UP000766246">
    <property type="component" value="Unassembled WGS sequence"/>
</dbReference>
<comment type="caution">
    <text evidence="1">The sequence shown here is derived from an EMBL/GenBank/DDBJ whole genome shotgun (WGS) entry which is preliminary data.</text>
</comment>
<organism evidence="1 2">
    <name type="scientific">Pseudobutyrivibrio ruminis</name>
    <dbReference type="NCBI Taxonomy" id="46206"/>
    <lineage>
        <taxon>Bacteria</taxon>
        <taxon>Bacillati</taxon>
        <taxon>Bacillota</taxon>
        <taxon>Clostridia</taxon>
        <taxon>Lachnospirales</taxon>
        <taxon>Lachnospiraceae</taxon>
        <taxon>Pseudobutyrivibrio</taxon>
    </lineage>
</organism>
<dbReference type="EMBL" id="SVER01000059">
    <property type="protein sequence ID" value="MBE5920878.1"/>
    <property type="molecule type" value="Genomic_DNA"/>
</dbReference>
<proteinExistence type="predicted"/>
<dbReference type="AlphaFoldDB" id="A0A927UDE4"/>
<dbReference type="Pfam" id="PF14386">
    <property type="entry name" value="DUF4417"/>
    <property type="match status" value="1"/>
</dbReference>
<name>A0A927UDE4_9FIRM</name>
<reference evidence="1" key="1">
    <citation type="submission" date="2019-04" db="EMBL/GenBank/DDBJ databases">
        <title>Evolution of Biomass-Degrading Anaerobic Consortia Revealed by Metagenomics.</title>
        <authorList>
            <person name="Peng X."/>
        </authorList>
    </citation>
    <scope>NUCLEOTIDE SEQUENCE</scope>
    <source>
        <strain evidence="1">SIG311</strain>
    </source>
</reference>
<evidence type="ECO:0000313" key="2">
    <source>
        <dbReference type="Proteomes" id="UP000766246"/>
    </source>
</evidence>
<evidence type="ECO:0000313" key="1">
    <source>
        <dbReference type="EMBL" id="MBE5920878.1"/>
    </source>
</evidence>
<protein>
    <submittedName>
        <fullName evidence="1">DUF4417 domain-containing protein</fullName>
    </submittedName>
</protein>
<accession>A0A927UDE4</accession>
<dbReference type="InterPro" id="IPR025530">
    <property type="entry name" value="DUF4417"/>
</dbReference>